<dbReference type="Gene3D" id="3.40.50.1820">
    <property type="entry name" value="alpha/beta hydrolase"/>
    <property type="match status" value="1"/>
</dbReference>
<dbReference type="PANTHER" id="PTHR32268:SF16">
    <property type="entry name" value="SERINE O-SUCCINYLTRANSFERASE"/>
    <property type="match status" value="1"/>
</dbReference>
<dbReference type="GO" id="GO:0006535">
    <property type="term" value="P:cysteine biosynthetic process from serine"/>
    <property type="evidence" value="ECO:0007669"/>
    <property type="project" value="TreeGrafter"/>
</dbReference>
<evidence type="ECO:0000313" key="1">
    <source>
        <dbReference type="EMBL" id="CAB4043923.1"/>
    </source>
</evidence>
<dbReference type="AlphaFoldDB" id="A0A6S7LU17"/>
<protein>
    <submittedName>
        <fullName evidence="1">Homoserine O-acetyltransferase</fullName>
    </submittedName>
</protein>
<dbReference type="GO" id="GO:0009001">
    <property type="term" value="F:serine O-acetyltransferase activity"/>
    <property type="evidence" value="ECO:0007669"/>
    <property type="project" value="TreeGrafter"/>
</dbReference>
<dbReference type="InterPro" id="IPR008220">
    <property type="entry name" value="HAT_MetX-like"/>
</dbReference>
<evidence type="ECO:0000313" key="2">
    <source>
        <dbReference type="Proteomes" id="UP001152795"/>
    </source>
</evidence>
<dbReference type="GO" id="GO:0004414">
    <property type="term" value="F:homoserine O-acetyltransferase activity"/>
    <property type="evidence" value="ECO:0007669"/>
    <property type="project" value="TreeGrafter"/>
</dbReference>
<organism evidence="1 2">
    <name type="scientific">Paramuricea clavata</name>
    <name type="common">Red gorgonian</name>
    <name type="synonym">Violescent sea-whip</name>
    <dbReference type="NCBI Taxonomy" id="317549"/>
    <lineage>
        <taxon>Eukaryota</taxon>
        <taxon>Metazoa</taxon>
        <taxon>Cnidaria</taxon>
        <taxon>Anthozoa</taxon>
        <taxon>Octocorallia</taxon>
        <taxon>Malacalcyonacea</taxon>
        <taxon>Plexauridae</taxon>
        <taxon>Paramuricea</taxon>
    </lineage>
</organism>
<dbReference type="PANTHER" id="PTHR32268">
    <property type="entry name" value="HOMOSERINE O-ACETYLTRANSFERASE"/>
    <property type="match status" value="1"/>
</dbReference>
<gene>
    <name evidence="1" type="ORF">PACLA_8A089104</name>
</gene>
<dbReference type="OrthoDB" id="444135at2759"/>
<dbReference type="EMBL" id="CACRXK020033555">
    <property type="protein sequence ID" value="CAB4043923.1"/>
    <property type="molecule type" value="Genomic_DNA"/>
</dbReference>
<accession>A0A6S7LU17</accession>
<dbReference type="GO" id="GO:0005739">
    <property type="term" value="C:mitochondrion"/>
    <property type="evidence" value="ECO:0007669"/>
    <property type="project" value="TreeGrafter"/>
</dbReference>
<dbReference type="InterPro" id="IPR029058">
    <property type="entry name" value="AB_hydrolase_fold"/>
</dbReference>
<comment type="caution">
    <text evidence="1">The sequence shown here is derived from an EMBL/GenBank/DDBJ whole genome shotgun (WGS) entry which is preliminary data.</text>
</comment>
<dbReference type="GO" id="GO:0009092">
    <property type="term" value="P:homoserine metabolic process"/>
    <property type="evidence" value="ECO:0007669"/>
    <property type="project" value="TreeGrafter"/>
</dbReference>
<dbReference type="GO" id="GO:0009086">
    <property type="term" value="P:methionine biosynthetic process"/>
    <property type="evidence" value="ECO:0007669"/>
    <property type="project" value="TreeGrafter"/>
</dbReference>
<dbReference type="Proteomes" id="UP001152795">
    <property type="component" value="Unassembled WGS sequence"/>
</dbReference>
<proteinExistence type="predicted"/>
<feature type="non-terminal residue" evidence="1">
    <location>
        <position position="1"/>
    </location>
</feature>
<keyword evidence="2" id="KW-1185">Reference proteome</keyword>
<name>A0A6S7LU17_PARCT</name>
<dbReference type="SUPFAM" id="SSF53474">
    <property type="entry name" value="alpha/beta-Hydrolases"/>
    <property type="match status" value="1"/>
</dbReference>
<sequence>MPTSHFIKSFGFGRSALGSFSRHLKNKASSNSPSVFALSANSFKRSYAVQINEFRHLGQIINREKSTLTGPSSIDDGGPEPMYDKVNSGYQVFHSKKRFQFFRGGEIPELVLAYETWGELNEKKDNVILLFTGLSPSSHARSHQVCM</sequence>
<reference evidence="1" key="1">
    <citation type="submission" date="2020-04" db="EMBL/GenBank/DDBJ databases">
        <authorList>
            <person name="Alioto T."/>
            <person name="Alioto T."/>
            <person name="Gomez Garrido J."/>
        </authorList>
    </citation>
    <scope>NUCLEOTIDE SEQUENCE</scope>
    <source>
        <strain evidence="1">A484AB</strain>
    </source>
</reference>